<dbReference type="PANTHER" id="PTHR46696">
    <property type="entry name" value="P450, PUTATIVE (EUROFUNG)-RELATED"/>
    <property type="match status" value="1"/>
</dbReference>
<gene>
    <name evidence="2" type="ORF">GCM10023321_50040</name>
</gene>
<dbReference type="Pfam" id="PF00067">
    <property type="entry name" value="p450"/>
    <property type="match status" value="1"/>
</dbReference>
<proteinExistence type="inferred from homology"/>
<comment type="similarity">
    <text evidence="1">Belongs to the cytochrome P450 family.</text>
</comment>
<dbReference type="InterPro" id="IPR036396">
    <property type="entry name" value="Cyt_P450_sf"/>
</dbReference>
<name>A0ABP9QK94_9PSEU</name>
<dbReference type="Gene3D" id="1.10.630.10">
    <property type="entry name" value="Cytochrome P450"/>
    <property type="match status" value="1"/>
</dbReference>
<dbReference type="InterPro" id="IPR002397">
    <property type="entry name" value="Cyt_P450_B"/>
</dbReference>
<dbReference type="EMBL" id="BAABJP010000029">
    <property type="protein sequence ID" value="GAA5163342.1"/>
    <property type="molecule type" value="Genomic_DNA"/>
</dbReference>
<protein>
    <submittedName>
        <fullName evidence="2">Cytochrome P450</fullName>
    </submittedName>
</protein>
<dbReference type="InterPro" id="IPR001128">
    <property type="entry name" value="Cyt_P450"/>
</dbReference>
<sequence length="414" mass="46894">MLPESYKDERNITYPAFKWLRENNPLGVAELPGFDPIVLVTRFDDLLNIERQPEIFANLPANPILNDQASDAFIRSLTGGSIRSIDVTPFMDPPEHTTIRRLINPWFRPSNVKRFEEQVRALARREVDRLFSLGEEVDFARDFGLLYPLRVIMTLFGLPPEDEPTIMKLTQEFFGTNDPEEQREEIQMTPDAAGRAWAAAIASFNEYFHQHTVDRRARPTEDLLSIVANSRIDGELIGESYCNGQYIAISTAGHDTTSATLNGAMLAFIEHPAQLALVRNDPELVEQTVEECIRYVSPVKHFMRCASRDVEVSGRQFRAGDRFMLNFPSANRDESKFGPNSHDFDITVPRGKHAGFGFGPHQCQGMMIARLELRILFEELLPRVRTIELAGTPKYTQTNFVGGLKSLPVRLTPA</sequence>
<evidence type="ECO:0000256" key="1">
    <source>
        <dbReference type="ARBA" id="ARBA00010617"/>
    </source>
</evidence>
<dbReference type="PRINTS" id="PR00359">
    <property type="entry name" value="BP450"/>
</dbReference>
<dbReference type="SUPFAM" id="SSF48264">
    <property type="entry name" value="Cytochrome P450"/>
    <property type="match status" value="1"/>
</dbReference>
<comment type="caution">
    <text evidence="2">The sequence shown here is derived from an EMBL/GenBank/DDBJ whole genome shotgun (WGS) entry which is preliminary data.</text>
</comment>
<reference evidence="3" key="1">
    <citation type="journal article" date="2019" name="Int. J. Syst. Evol. Microbiol.">
        <title>The Global Catalogue of Microorganisms (GCM) 10K type strain sequencing project: providing services to taxonomists for standard genome sequencing and annotation.</title>
        <authorList>
            <consortium name="The Broad Institute Genomics Platform"/>
            <consortium name="The Broad Institute Genome Sequencing Center for Infectious Disease"/>
            <person name="Wu L."/>
            <person name="Ma J."/>
        </authorList>
    </citation>
    <scope>NUCLEOTIDE SEQUENCE [LARGE SCALE GENOMIC DNA]</scope>
    <source>
        <strain evidence="3">JCM 18303</strain>
    </source>
</reference>
<evidence type="ECO:0000313" key="2">
    <source>
        <dbReference type="EMBL" id="GAA5163342.1"/>
    </source>
</evidence>
<accession>A0ABP9QK94</accession>
<dbReference type="Proteomes" id="UP001428817">
    <property type="component" value="Unassembled WGS sequence"/>
</dbReference>
<evidence type="ECO:0000313" key="3">
    <source>
        <dbReference type="Proteomes" id="UP001428817"/>
    </source>
</evidence>
<dbReference type="PRINTS" id="PR00385">
    <property type="entry name" value="P450"/>
</dbReference>
<organism evidence="2 3">
    <name type="scientific">Pseudonocardia eucalypti</name>
    <dbReference type="NCBI Taxonomy" id="648755"/>
    <lineage>
        <taxon>Bacteria</taxon>
        <taxon>Bacillati</taxon>
        <taxon>Actinomycetota</taxon>
        <taxon>Actinomycetes</taxon>
        <taxon>Pseudonocardiales</taxon>
        <taxon>Pseudonocardiaceae</taxon>
        <taxon>Pseudonocardia</taxon>
    </lineage>
</organism>
<keyword evidence="3" id="KW-1185">Reference proteome</keyword>
<dbReference type="PANTHER" id="PTHR46696:SF1">
    <property type="entry name" value="CYTOCHROME P450 YJIB-RELATED"/>
    <property type="match status" value="1"/>
</dbReference>